<dbReference type="EMBL" id="OCMT01000004">
    <property type="protein sequence ID" value="SOD20138.1"/>
    <property type="molecule type" value="Genomic_DNA"/>
</dbReference>
<dbReference type="Pfam" id="PF13635">
    <property type="entry name" value="DUF4143"/>
    <property type="match status" value="1"/>
</dbReference>
<feature type="domain" description="DUF4143" evidence="2">
    <location>
        <begin position="173"/>
        <end position="332"/>
    </location>
</feature>
<dbReference type="RefSeq" id="WP_097133615.1">
    <property type="nucleotide sequence ID" value="NZ_OCMT01000004.1"/>
</dbReference>
<organism evidence="3 4">
    <name type="scientific">Pedobacter xixiisoli</name>
    <dbReference type="NCBI Taxonomy" id="1476464"/>
    <lineage>
        <taxon>Bacteria</taxon>
        <taxon>Pseudomonadati</taxon>
        <taxon>Bacteroidota</taxon>
        <taxon>Sphingobacteriia</taxon>
        <taxon>Sphingobacteriales</taxon>
        <taxon>Sphingobacteriaceae</taxon>
        <taxon>Pedobacter</taxon>
    </lineage>
</organism>
<evidence type="ECO:0000259" key="2">
    <source>
        <dbReference type="Pfam" id="PF13635"/>
    </source>
</evidence>
<dbReference type="Proteomes" id="UP000219281">
    <property type="component" value="Unassembled WGS sequence"/>
</dbReference>
<proteinExistence type="predicted"/>
<dbReference type="InterPro" id="IPR011335">
    <property type="entry name" value="Restrct_endonuc-II-like"/>
</dbReference>
<evidence type="ECO:0008006" key="5">
    <source>
        <dbReference type="Google" id="ProtNLM"/>
    </source>
</evidence>
<dbReference type="SUPFAM" id="SSF52980">
    <property type="entry name" value="Restriction endonuclease-like"/>
    <property type="match status" value="1"/>
</dbReference>
<reference evidence="4" key="1">
    <citation type="submission" date="2017-09" db="EMBL/GenBank/DDBJ databases">
        <authorList>
            <person name="Varghese N."/>
            <person name="Submissions S."/>
        </authorList>
    </citation>
    <scope>NUCLEOTIDE SEQUENCE [LARGE SCALE GENOMIC DNA]</scope>
    <source>
        <strain evidence="4">CGMCC 1.12803</strain>
    </source>
</reference>
<dbReference type="Pfam" id="PF13173">
    <property type="entry name" value="AAA_14"/>
    <property type="match status" value="1"/>
</dbReference>
<dbReference type="InterPro" id="IPR025420">
    <property type="entry name" value="DUF4143"/>
</dbReference>
<name>A0A286AE16_9SPHI</name>
<evidence type="ECO:0000259" key="1">
    <source>
        <dbReference type="Pfam" id="PF13173"/>
    </source>
</evidence>
<sequence length="383" mass="44351">MIERKIAEKLKDIAQKFPVITITGPRQSGKTTLCRQVFADYRYVTLENPDTRSYAENDPRGFLEEYNEKVIIDEAQNVPALFSYIQGIVDESKQVGQYILSGSQNFLLLEKISQSLAGRTYIFHLLPFAQSELLAPYEQDMLQSIYNGGYPAIYDRQIAPLDYFPSYIQTYIERDVRSILQIKNLNSFSTFLKVCAGRTGQLFNASDIGNEIGIDHKTVQSWLSILEASFILFRLNPWHVNFNKRIVKTPKLYFYDTGLACYLLGIRKAEELNVHFAKGSLFENYVITEYIKNRGNKGDNAPPYFWRDNTGNEIDLLVDLGDRIKLMEIKAGKTIKDDFFKSLTFFEKIQTGYHLSKYIVYGGDSYRRQYNTQVLPWNRLDDF</sequence>
<dbReference type="InterPro" id="IPR041682">
    <property type="entry name" value="AAA_14"/>
</dbReference>
<dbReference type="OrthoDB" id="9778168at2"/>
<dbReference type="InterPro" id="IPR027417">
    <property type="entry name" value="P-loop_NTPase"/>
</dbReference>
<dbReference type="Gene3D" id="3.40.50.300">
    <property type="entry name" value="P-loop containing nucleotide triphosphate hydrolases"/>
    <property type="match status" value="1"/>
</dbReference>
<evidence type="ECO:0000313" key="3">
    <source>
        <dbReference type="EMBL" id="SOD20138.1"/>
    </source>
</evidence>
<dbReference type="AlphaFoldDB" id="A0A286AE16"/>
<feature type="domain" description="AAA" evidence="1">
    <location>
        <begin position="17"/>
        <end position="134"/>
    </location>
</feature>
<gene>
    <name evidence="3" type="ORF">SAMN06297358_3850</name>
</gene>
<protein>
    <recommendedName>
        <fullName evidence="5">AAA+ ATPase domain-containing protein</fullName>
    </recommendedName>
</protein>
<dbReference type="PANTHER" id="PTHR43566">
    <property type="entry name" value="CONSERVED PROTEIN"/>
    <property type="match status" value="1"/>
</dbReference>
<evidence type="ECO:0000313" key="4">
    <source>
        <dbReference type="Proteomes" id="UP000219281"/>
    </source>
</evidence>
<dbReference type="SUPFAM" id="SSF52540">
    <property type="entry name" value="P-loop containing nucleoside triphosphate hydrolases"/>
    <property type="match status" value="1"/>
</dbReference>
<accession>A0A286AE16</accession>
<dbReference type="PANTHER" id="PTHR43566:SF2">
    <property type="entry name" value="DUF4143 DOMAIN-CONTAINING PROTEIN"/>
    <property type="match status" value="1"/>
</dbReference>
<keyword evidence="4" id="KW-1185">Reference proteome</keyword>